<organism evidence="1 2">
    <name type="scientific">Nitratidesulfovibrio liaohensis</name>
    <dbReference type="NCBI Taxonomy" id="2604158"/>
    <lineage>
        <taxon>Bacteria</taxon>
        <taxon>Pseudomonadati</taxon>
        <taxon>Thermodesulfobacteriota</taxon>
        <taxon>Desulfovibrionia</taxon>
        <taxon>Desulfovibrionales</taxon>
        <taxon>Desulfovibrionaceae</taxon>
        <taxon>Nitratidesulfovibrio</taxon>
    </lineage>
</organism>
<proteinExistence type="predicted"/>
<name>A0ABY9R365_9BACT</name>
<reference evidence="1" key="1">
    <citation type="submission" date="2023-09" db="EMBL/GenBank/DDBJ databases">
        <authorList>
            <consortium name="CW5 consortium"/>
            <person name="Lu C.-W."/>
        </authorList>
    </citation>
    <scope>NUCLEOTIDE SEQUENCE</scope>
    <source>
        <strain evidence="1">KPS</strain>
    </source>
</reference>
<evidence type="ECO:0000313" key="1">
    <source>
        <dbReference type="EMBL" id="WMW65263.1"/>
    </source>
</evidence>
<sequence>MIRGLILGGLFVLLIYLLLRYVWRTRPENPREVLREELSRRRAVGESATGMSERLRDVARERLRPVAAALAEMREELPEDQRFDLRDDGDTLTVEAGGRTIVVTHNALTVLLGDRNGAGLSGGDGARRSLRDERYGIRVDGALEEHADLAGTVRRLASLIADAVAGRPAT</sequence>
<dbReference type="EMBL" id="CP133659">
    <property type="protein sequence ID" value="WMW65263.1"/>
    <property type="molecule type" value="Genomic_DNA"/>
</dbReference>
<protein>
    <submittedName>
        <fullName evidence="1">Uncharacterized protein</fullName>
    </submittedName>
</protein>
<keyword evidence="2" id="KW-1185">Reference proteome</keyword>
<dbReference type="RefSeq" id="WP_309541284.1">
    <property type="nucleotide sequence ID" value="NZ_CP133659.1"/>
</dbReference>
<dbReference type="Proteomes" id="UP001180616">
    <property type="component" value="Chromosome"/>
</dbReference>
<evidence type="ECO:0000313" key="2">
    <source>
        <dbReference type="Proteomes" id="UP001180616"/>
    </source>
</evidence>
<gene>
    <name evidence="1" type="ORF">KPS_003377</name>
</gene>
<accession>A0ABY9R365</accession>